<accession>A0A317X2C0</accession>
<dbReference type="Proteomes" id="UP000247233">
    <property type="component" value="Unassembled WGS sequence"/>
</dbReference>
<comment type="caution">
    <text evidence="2">The sequence shown here is derived from an EMBL/GenBank/DDBJ whole genome shotgun (WGS) entry which is preliminary data.</text>
</comment>
<sequence>MSDEGGGGGGEVCGSGRDSGSGSGSGNSNPHPHAHLHLQPQPQPHVPEASSMITPPRHSIPSMSVLEAGICPDGCRYSRGPFHSRLHHALRCSTVAL</sequence>
<dbReference type="RefSeq" id="XP_025404442.1">
    <property type="nucleotide sequence ID" value="XM_025542136.1"/>
</dbReference>
<protein>
    <submittedName>
        <fullName evidence="2">Uncharacterized protein</fullName>
    </submittedName>
</protein>
<feature type="region of interest" description="Disordered" evidence="1">
    <location>
        <begin position="1"/>
        <end position="60"/>
    </location>
</feature>
<evidence type="ECO:0000256" key="1">
    <source>
        <dbReference type="SAM" id="MobiDB-lite"/>
    </source>
</evidence>
<feature type="compositionally biased region" description="Gly residues" evidence="1">
    <location>
        <begin position="1"/>
        <end position="25"/>
    </location>
</feature>
<dbReference type="GeneID" id="37064373"/>
<organism evidence="2 3">
    <name type="scientific">Aspergillus heteromorphus CBS 117.55</name>
    <dbReference type="NCBI Taxonomy" id="1448321"/>
    <lineage>
        <taxon>Eukaryota</taxon>
        <taxon>Fungi</taxon>
        <taxon>Dikarya</taxon>
        <taxon>Ascomycota</taxon>
        <taxon>Pezizomycotina</taxon>
        <taxon>Eurotiomycetes</taxon>
        <taxon>Eurotiomycetidae</taxon>
        <taxon>Eurotiales</taxon>
        <taxon>Aspergillaceae</taxon>
        <taxon>Aspergillus</taxon>
        <taxon>Aspergillus subgen. Circumdati</taxon>
    </lineage>
</organism>
<dbReference type="AlphaFoldDB" id="A0A317X2C0"/>
<gene>
    <name evidence="2" type="ORF">BO70DRAFT_357843</name>
</gene>
<reference evidence="2 3" key="1">
    <citation type="submission" date="2016-12" db="EMBL/GenBank/DDBJ databases">
        <title>The genomes of Aspergillus section Nigri reveals drivers in fungal speciation.</title>
        <authorList>
            <consortium name="DOE Joint Genome Institute"/>
            <person name="Vesth T.C."/>
            <person name="Nybo J."/>
            <person name="Theobald S."/>
            <person name="Brandl J."/>
            <person name="Frisvad J.C."/>
            <person name="Nielsen K.F."/>
            <person name="Lyhne E.K."/>
            <person name="Kogle M.E."/>
            <person name="Kuo A."/>
            <person name="Riley R."/>
            <person name="Clum A."/>
            <person name="Nolan M."/>
            <person name="Lipzen A."/>
            <person name="Salamov A."/>
            <person name="Henrissat B."/>
            <person name="Wiebenga A."/>
            <person name="De Vries R.P."/>
            <person name="Grigoriev I.V."/>
            <person name="Mortensen U.H."/>
            <person name="Andersen M.R."/>
            <person name="Baker S.E."/>
        </authorList>
    </citation>
    <scope>NUCLEOTIDE SEQUENCE [LARGE SCALE GENOMIC DNA]</scope>
    <source>
        <strain evidence="2 3">CBS 117.55</strain>
    </source>
</reference>
<evidence type="ECO:0000313" key="2">
    <source>
        <dbReference type="EMBL" id="PWY92703.1"/>
    </source>
</evidence>
<proteinExistence type="predicted"/>
<dbReference type="EMBL" id="MSFL01000001">
    <property type="protein sequence ID" value="PWY92703.1"/>
    <property type="molecule type" value="Genomic_DNA"/>
</dbReference>
<dbReference type="VEuPathDB" id="FungiDB:BO70DRAFT_357843"/>
<name>A0A317X2C0_9EURO</name>
<evidence type="ECO:0000313" key="3">
    <source>
        <dbReference type="Proteomes" id="UP000247233"/>
    </source>
</evidence>
<keyword evidence="3" id="KW-1185">Reference proteome</keyword>